<gene>
    <name evidence="2" type="ORF">AVESOBMORE_93</name>
</gene>
<evidence type="ECO:0000256" key="1">
    <source>
        <dbReference type="SAM" id="Phobius"/>
    </source>
</evidence>
<keyword evidence="1" id="KW-0472">Membrane</keyword>
<proteinExistence type="predicted"/>
<dbReference type="KEGG" id="vg:26632884"/>
<keyword evidence="1" id="KW-0812">Transmembrane</keyword>
<feature type="transmembrane region" description="Helical" evidence="1">
    <location>
        <begin position="9"/>
        <end position="31"/>
    </location>
</feature>
<accession>A0A0K2D0K4</accession>
<keyword evidence="3" id="KW-1185">Reference proteome</keyword>
<organism evidence="2 3">
    <name type="scientific">Bacillus phage AvesoBmore</name>
    <dbReference type="NCBI Taxonomy" id="1698451"/>
    <lineage>
        <taxon>Viruses</taxon>
        <taxon>Duplodnaviria</taxon>
        <taxon>Heunggongvirae</taxon>
        <taxon>Uroviricota</taxon>
        <taxon>Caudoviricetes</taxon>
        <taxon>Herelleviridae</taxon>
        <taxon>Bastillevirinae</taxon>
        <taxon>Bequatrovirus</taxon>
        <taxon>Bequatrovirus avesobmore</taxon>
    </lineage>
</organism>
<keyword evidence="1" id="KW-1133">Transmembrane helix</keyword>
<evidence type="ECO:0000313" key="2">
    <source>
        <dbReference type="EMBL" id="ALA13285.1"/>
    </source>
</evidence>
<dbReference type="RefSeq" id="YP_009206448.1">
    <property type="nucleotide sequence ID" value="NC_028887.1"/>
</dbReference>
<dbReference type="Proteomes" id="UP000204647">
    <property type="component" value="Segment"/>
</dbReference>
<dbReference type="OrthoDB" id="40276at10239"/>
<dbReference type="EMBL" id="KT307976">
    <property type="protein sequence ID" value="ALA13285.1"/>
    <property type="molecule type" value="Genomic_DNA"/>
</dbReference>
<name>A0A0K2D0K4_9CAUD</name>
<evidence type="ECO:0000313" key="3">
    <source>
        <dbReference type="Proteomes" id="UP000204647"/>
    </source>
</evidence>
<reference evidence="2 3" key="1">
    <citation type="journal article" date="2015" name="Genome Announc.">
        <title>Genome Sequences of Two Bacillus cereus Group Bacteriophages, Eyuki and AvesoBmore.</title>
        <authorList>
            <person name="Erill I."/>
            <person name="Caruso S.M."/>
        </authorList>
    </citation>
    <scope>NUCLEOTIDE SEQUENCE [LARGE SCALE GENOMIC DNA]</scope>
</reference>
<dbReference type="GeneID" id="26632884"/>
<protein>
    <submittedName>
        <fullName evidence="2">Uncharacterized protein</fullName>
    </submittedName>
</protein>
<sequence length="32" mass="3507">MQGTKGEWIFALLVSVSAPFLMGILVGYMLFS</sequence>